<dbReference type="CAZy" id="GT32">
    <property type="family name" value="Glycosyltransferase Family 32"/>
</dbReference>
<gene>
    <name evidence="1" type="ORF">ATCC11506LJ0023</name>
</gene>
<dbReference type="EMBL" id="EF138834">
    <property type="protein sequence ID" value="ABM21413.1"/>
    <property type="molecule type" value="Genomic_DNA"/>
</dbReference>
<accession>A1YVD0</accession>
<protein>
    <submittedName>
        <fullName evidence="1">Glycosyltransferase</fullName>
    </submittedName>
</protein>
<sequence length="311" mass="37899">MSKEKIITLSRKILNKVDRVYSQEKFYNLFFNYIRFNLKRDFKQTNRFFNPSTNQLNQNKDIPYKFWTMWWQGIEAAPLLVKNNIKKLQQYFGKQNVVVITKKNYKEYANLSKTIIDRFNSGDISHASLSDIIRFNILKIYGGYWIDSTVEFSDTFFNYFSNEKKVDFFSICNKNQNYHNISFSRWTIWFIGGIPNYGLFNYLDKFYKIYYSNHSKSIDYFLTDDVISYYYMNNFAYRQKCEDLAQNWYPYFIVSKFNSKFKMDYMSRVNDKLEYSIQKLTYKYDMSEIAQKKTTLYNLSIKDWDFDKFKN</sequence>
<dbReference type="InterPro" id="IPR008441">
    <property type="entry name" value="AfumC-like_glycosyl_Trfase"/>
</dbReference>
<dbReference type="GO" id="GO:0016757">
    <property type="term" value="F:glycosyltransferase activity"/>
    <property type="evidence" value="ECO:0007669"/>
    <property type="project" value="InterPro"/>
</dbReference>
<dbReference type="AlphaFoldDB" id="A1YVD0"/>
<keyword evidence="1" id="KW-0808">Transferase</keyword>
<evidence type="ECO:0000313" key="1">
    <source>
        <dbReference type="EMBL" id="ABM21413.1"/>
    </source>
</evidence>
<reference evidence="1" key="1">
    <citation type="journal article" date="2007" name="J. Bacteriol.">
        <title>Similarity and differences in the Lactobacillus acidophilus group identified by polyphasic analysis and comparative genomics.</title>
        <authorList>
            <person name="Berger B."/>
            <person name="Pridmore R.D."/>
            <person name="Barretto C."/>
            <person name="Delmas-Julien F."/>
            <person name="Schreiber K."/>
            <person name="Arigoni F."/>
            <person name="Brussow H."/>
        </authorList>
    </citation>
    <scope>NUCLEOTIDE SEQUENCE</scope>
    <source>
        <strain evidence="1">ATCC 11506</strain>
    </source>
</reference>
<organism evidence="1">
    <name type="scientific">Lactobacillus johnsonii</name>
    <dbReference type="NCBI Taxonomy" id="33959"/>
    <lineage>
        <taxon>Bacteria</taxon>
        <taxon>Bacillati</taxon>
        <taxon>Bacillota</taxon>
        <taxon>Bacilli</taxon>
        <taxon>Lactobacillales</taxon>
        <taxon>Lactobacillaceae</taxon>
        <taxon>Lactobacillus</taxon>
    </lineage>
</organism>
<dbReference type="InterPro" id="IPR029044">
    <property type="entry name" value="Nucleotide-diphossugar_trans"/>
</dbReference>
<proteinExistence type="predicted"/>
<dbReference type="Pfam" id="PF05704">
    <property type="entry name" value="Caps_synth"/>
    <property type="match status" value="1"/>
</dbReference>
<dbReference type="SUPFAM" id="SSF53448">
    <property type="entry name" value="Nucleotide-diphospho-sugar transferases"/>
    <property type="match status" value="1"/>
</dbReference>
<name>A1YVD0_LACJH</name>